<proteinExistence type="predicted"/>
<gene>
    <name evidence="1" type="ORF">O6H91_01G124100</name>
</gene>
<evidence type="ECO:0000313" key="2">
    <source>
        <dbReference type="Proteomes" id="UP001162992"/>
    </source>
</evidence>
<dbReference type="Proteomes" id="UP001162992">
    <property type="component" value="Chromosome 1"/>
</dbReference>
<dbReference type="EMBL" id="CM055092">
    <property type="protein sequence ID" value="KAJ7570528.1"/>
    <property type="molecule type" value="Genomic_DNA"/>
</dbReference>
<evidence type="ECO:0000313" key="1">
    <source>
        <dbReference type="EMBL" id="KAJ7570528.1"/>
    </source>
</evidence>
<keyword evidence="2" id="KW-1185">Reference proteome</keyword>
<comment type="caution">
    <text evidence="1">The sequence shown here is derived from an EMBL/GenBank/DDBJ whole genome shotgun (WGS) entry which is preliminary data.</text>
</comment>
<reference evidence="2" key="1">
    <citation type="journal article" date="2024" name="Proc. Natl. Acad. Sci. U.S.A.">
        <title>Extraordinary preservation of gene collinearity over three hundred million years revealed in homosporous lycophytes.</title>
        <authorList>
            <person name="Li C."/>
            <person name="Wickell D."/>
            <person name="Kuo L.Y."/>
            <person name="Chen X."/>
            <person name="Nie B."/>
            <person name="Liao X."/>
            <person name="Peng D."/>
            <person name="Ji J."/>
            <person name="Jenkins J."/>
            <person name="Williams M."/>
            <person name="Shu S."/>
            <person name="Plott C."/>
            <person name="Barry K."/>
            <person name="Rajasekar S."/>
            <person name="Grimwood J."/>
            <person name="Han X."/>
            <person name="Sun S."/>
            <person name="Hou Z."/>
            <person name="He W."/>
            <person name="Dai G."/>
            <person name="Sun C."/>
            <person name="Schmutz J."/>
            <person name="Leebens-Mack J.H."/>
            <person name="Li F.W."/>
            <person name="Wang L."/>
        </authorList>
    </citation>
    <scope>NUCLEOTIDE SEQUENCE [LARGE SCALE GENOMIC DNA]</scope>
    <source>
        <strain evidence="2">cv. PW_Plant_1</strain>
    </source>
</reference>
<accession>A0ACC2EVM6</accession>
<organism evidence="1 2">
    <name type="scientific">Diphasiastrum complanatum</name>
    <name type="common">Issler's clubmoss</name>
    <name type="synonym">Lycopodium complanatum</name>
    <dbReference type="NCBI Taxonomy" id="34168"/>
    <lineage>
        <taxon>Eukaryota</taxon>
        <taxon>Viridiplantae</taxon>
        <taxon>Streptophyta</taxon>
        <taxon>Embryophyta</taxon>
        <taxon>Tracheophyta</taxon>
        <taxon>Lycopodiopsida</taxon>
        <taxon>Lycopodiales</taxon>
        <taxon>Lycopodiaceae</taxon>
        <taxon>Lycopodioideae</taxon>
        <taxon>Diphasiastrum</taxon>
    </lineage>
</organism>
<protein>
    <submittedName>
        <fullName evidence="1">Uncharacterized protein</fullName>
    </submittedName>
</protein>
<sequence length="620" mass="68190">MVWSLSAENNSAPLVPPKYHFTSPGTYKVGRKDCHVILQADRTVSRLHAELTISPATPWLPTDSTTDIPAPELFLKDHSKFGTFVGKATGAKPVFSSPDRVVSVKDGDLLTFGTGNTTFRLSYMPMVFCLSSLADNVKESTQNCAASVGAYVIDKWTKCCTHLLVKDGSEVTDDVFAAVIQKKLVTELEWLQAVIARGAPGDEFPAMPSFLPTLMFKGHDIHTPVKLSEPNVREAMFQGFVFLIGPSYLYQYGKHLRHILEAVSGKIQDLSGKKDISQEFHVSGKNYVVIVPDGAVESRSSLISTAIHHHLNSTSEGKIIQVVLTGQRELLSTIFSARSAGGQATSASTEETLEVVDSEEDINSAALCNEDDRKIAITTITNVEVNSVTNASLTRKRVGTTDEPNLEVDHIKESPCKIPQIITRKSVAVSKQTQLMGSRTQSGHTPVDTRPFKLMQDKSVQQPSEIVSPLDSKVKYITTQVEETMSIDSCKNIDPSLEVDVQYSCLIVQKDWSRRSLSDAANGGSAPNFKLFKKVAGPSGNSFTDLVPFAKEPYRDSDYGREVEEYMQREKKRKEAERLAEDLFNAERLKRQKATSGESLRDSVGISSTFKGMVGRSGRK</sequence>
<name>A0ACC2EVM6_DIPCM</name>